<feature type="domain" description="Nmd3 N-terminal" evidence="8">
    <location>
        <begin position="19"/>
        <end position="240"/>
    </location>
</feature>
<dbReference type="InterPro" id="IPR048899">
    <property type="entry name" value="NMD_SH3"/>
</dbReference>
<keyword evidence="4 7" id="KW-0963">Cytoplasm</keyword>
<proteinExistence type="inferred from homology"/>
<protein>
    <recommendedName>
        <fullName evidence="2 7">60S ribosomal export protein NMD3</fullName>
    </recommendedName>
</protein>
<evidence type="ECO:0000259" key="9">
    <source>
        <dbReference type="Pfam" id="PF21192"/>
    </source>
</evidence>
<evidence type="ECO:0000256" key="6">
    <source>
        <dbReference type="ARBA" id="ARBA00023242"/>
    </source>
</evidence>
<feature type="domain" description="60S ribosomal export protein NMD3 OB-fold" evidence="9">
    <location>
        <begin position="323"/>
        <end position="415"/>
    </location>
</feature>
<keyword evidence="3 7" id="KW-0813">Transport</keyword>
<dbReference type="GO" id="GO:0015031">
    <property type="term" value="P:protein transport"/>
    <property type="evidence" value="ECO:0007669"/>
    <property type="project" value="UniProtKB-KW"/>
</dbReference>
<reference evidence="11 12" key="1">
    <citation type="journal article" date="2009" name="Nature">
        <title>The Sorghum bicolor genome and the diversification of grasses.</title>
        <authorList>
            <person name="Paterson A.H."/>
            <person name="Bowers J.E."/>
            <person name="Bruggmann R."/>
            <person name="Dubchak I."/>
            <person name="Grimwood J."/>
            <person name="Gundlach H."/>
            <person name="Haberer G."/>
            <person name="Hellsten U."/>
            <person name="Mitros T."/>
            <person name="Poliakov A."/>
            <person name="Schmutz J."/>
            <person name="Spannagl M."/>
            <person name="Tang H."/>
            <person name="Wang X."/>
            <person name="Wicker T."/>
            <person name="Bharti A.K."/>
            <person name="Chapman J."/>
            <person name="Feltus F.A."/>
            <person name="Gowik U."/>
            <person name="Grigoriev I.V."/>
            <person name="Lyons E."/>
            <person name="Maher C.A."/>
            <person name="Martis M."/>
            <person name="Narechania A."/>
            <person name="Otillar R.P."/>
            <person name="Penning B.W."/>
            <person name="Salamov A.A."/>
            <person name="Wang Y."/>
            <person name="Zhang L."/>
            <person name="Carpita N.C."/>
            <person name="Freeling M."/>
            <person name="Gingle A.R."/>
            <person name="Hash C.T."/>
            <person name="Keller B."/>
            <person name="Klein P."/>
            <person name="Kresovich S."/>
            <person name="McCann M.C."/>
            <person name="Ming R."/>
            <person name="Peterson D.G."/>
            <person name="Mehboob-ur-Rahman"/>
            <person name="Ware D."/>
            <person name="Westhoff P."/>
            <person name="Mayer K.F."/>
            <person name="Messing J."/>
            <person name="Rokhsar D.S."/>
        </authorList>
    </citation>
    <scope>NUCLEOTIDE SEQUENCE [LARGE SCALE GENOMIC DNA]</scope>
    <source>
        <strain evidence="12">cv. BTx623</strain>
    </source>
</reference>
<evidence type="ECO:0000256" key="2">
    <source>
        <dbReference type="ARBA" id="ARBA00017035"/>
    </source>
</evidence>
<dbReference type="PANTHER" id="PTHR12746:SF3">
    <property type="entry name" value="60S RIBOSOMAL EXPORT PROTEIN NMD3"/>
    <property type="match status" value="1"/>
</dbReference>
<comment type="similarity">
    <text evidence="1 7">Belongs to the NMD3 family.</text>
</comment>
<dbReference type="InterPro" id="IPR048898">
    <property type="entry name" value="OB_NMD3"/>
</dbReference>
<dbReference type="Pfam" id="PF04981">
    <property type="entry name" value="NMD3"/>
    <property type="match status" value="1"/>
</dbReference>
<comment type="function">
    <text evidence="7">Acts as an adapter for the XPO1/CRM1-mediated export of the 60S ribosomal subunit.</text>
</comment>
<dbReference type="Gramene" id="OQU88218">
    <property type="protein sequence ID" value="OQU88218"/>
    <property type="gene ID" value="SORBI_3003G431800"/>
</dbReference>
<dbReference type="InterPro" id="IPR039768">
    <property type="entry name" value="Nmd3"/>
</dbReference>
<feature type="domain" description="60S ribosomal export protein NMD3 SH3" evidence="10">
    <location>
        <begin position="259"/>
        <end position="302"/>
    </location>
</feature>
<dbReference type="GO" id="GO:0005737">
    <property type="term" value="C:cytoplasm"/>
    <property type="evidence" value="ECO:0000318"/>
    <property type="project" value="GO_Central"/>
</dbReference>
<dbReference type="OMA" id="WSAVVQV"/>
<dbReference type="GO" id="GO:0043023">
    <property type="term" value="F:ribosomal large subunit binding"/>
    <property type="evidence" value="ECO:0000318"/>
    <property type="project" value="GO_Central"/>
</dbReference>
<sequence length="469" mass="51524">MFLTPEQQAAGAASCTSICSTCGVVAPNPANTCARCLRARMAIAESVPRHNDVVRCPACSSYLRPPRSWISAAPDSDELMQILLRRVDRHTARHGVAIAAAELVAVPTEPPHSNSKRLVLRVRVRVRRETTHGVTVEEDHVAEFAVHDRLCDACGRARALAAGPDQQWSAVVQVRQRASHRRTLIHLDQQIVRHGAADSAVRVDGSSGGLDFYFASRSHAARLVEFVSSVAPARVVGTARHRASPNSFKDAYSVELCAICRDDLIFLPREACRALGGLGPLVLCVKVSKSIALLDTNTMRLAVMGIAEYDRYMFEPLLSSSRLVEYVVLDVELDHREVHVSVLVHGSPYLMSWVQVARASDLGKNDTVFTVKTHIGWRLNPGDYVLGYDLCNVNNQDLESYGQRHELPDAVLVKKKYKRSAGKMMQEQDGSGSEGICAEIEELAMGIGCIELNPSDEKELDELLEDLSI</sequence>
<gene>
    <name evidence="11" type="ORF">SORBI_3003G431800</name>
</gene>
<evidence type="ECO:0000313" key="12">
    <source>
        <dbReference type="Proteomes" id="UP000000768"/>
    </source>
</evidence>
<comment type="subcellular location">
    <subcellularLocation>
        <location evidence="7">Cytoplasm</location>
    </subcellularLocation>
    <subcellularLocation>
        <location evidence="7">Nucleus</location>
    </subcellularLocation>
</comment>
<evidence type="ECO:0000256" key="1">
    <source>
        <dbReference type="ARBA" id="ARBA00009794"/>
    </source>
</evidence>
<keyword evidence="12" id="KW-1185">Reference proteome</keyword>
<evidence type="ECO:0000256" key="7">
    <source>
        <dbReference type="RuleBase" id="RU364108"/>
    </source>
</evidence>
<dbReference type="STRING" id="4558.A0A1W0W1E6"/>
<dbReference type="InterPro" id="IPR007064">
    <property type="entry name" value="Nmd3_N"/>
</dbReference>
<dbReference type="GO" id="GO:0005634">
    <property type="term" value="C:nucleus"/>
    <property type="evidence" value="ECO:0000318"/>
    <property type="project" value="GO_Central"/>
</dbReference>
<name>A0A1W0W1E6_SORBI</name>
<evidence type="ECO:0000259" key="8">
    <source>
        <dbReference type="Pfam" id="PF04981"/>
    </source>
</evidence>
<dbReference type="PANTHER" id="PTHR12746">
    <property type="entry name" value="NONSENSE-MEDIATED MRNA DECAY PROTEIN 3"/>
    <property type="match status" value="1"/>
</dbReference>
<dbReference type="EMBL" id="CM000762">
    <property type="protein sequence ID" value="OQU88218.1"/>
    <property type="molecule type" value="Genomic_DNA"/>
</dbReference>
<accession>A0A1W0W1E6</accession>
<evidence type="ECO:0000256" key="3">
    <source>
        <dbReference type="ARBA" id="ARBA00022448"/>
    </source>
</evidence>
<dbReference type="Proteomes" id="UP000000768">
    <property type="component" value="Chromosome 3"/>
</dbReference>
<reference evidence="12" key="2">
    <citation type="journal article" date="2018" name="Plant J.">
        <title>The Sorghum bicolor reference genome: improved assembly, gene annotations, a transcriptome atlas, and signatures of genome organization.</title>
        <authorList>
            <person name="McCormick R.F."/>
            <person name="Truong S.K."/>
            <person name="Sreedasyam A."/>
            <person name="Jenkins J."/>
            <person name="Shu S."/>
            <person name="Sims D."/>
            <person name="Kennedy M."/>
            <person name="Amirebrahimi M."/>
            <person name="Weers B.D."/>
            <person name="McKinley B."/>
            <person name="Mattison A."/>
            <person name="Morishige D.T."/>
            <person name="Grimwood J."/>
            <person name="Schmutz J."/>
            <person name="Mullet J.E."/>
        </authorList>
    </citation>
    <scope>NUCLEOTIDE SEQUENCE [LARGE SCALE GENOMIC DNA]</scope>
    <source>
        <strain evidence="12">cv. BTx623</strain>
    </source>
</reference>
<keyword evidence="6 7" id="KW-0539">Nucleus</keyword>
<keyword evidence="5 7" id="KW-0653">Protein transport</keyword>
<dbReference type="InParanoid" id="A0A1W0W1E6"/>
<evidence type="ECO:0000256" key="5">
    <source>
        <dbReference type="ARBA" id="ARBA00022927"/>
    </source>
</evidence>
<dbReference type="AlphaFoldDB" id="A0A1W0W1E6"/>
<dbReference type="Pfam" id="PF21193">
    <property type="entry name" value="NMD_SH3"/>
    <property type="match status" value="1"/>
</dbReference>
<organism evidence="11 12">
    <name type="scientific">Sorghum bicolor</name>
    <name type="common">Sorghum</name>
    <name type="synonym">Sorghum vulgare</name>
    <dbReference type="NCBI Taxonomy" id="4558"/>
    <lineage>
        <taxon>Eukaryota</taxon>
        <taxon>Viridiplantae</taxon>
        <taxon>Streptophyta</taxon>
        <taxon>Embryophyta</taxon>
        <taxon>Tracheophyta</taxon>
        <taxon>Spermatophyta</taxon>
        <taxon>Magnoliopsida</taxon>
        <taxon>Liliopsida</taxon>
        <taxon>Poales</taxon>
        <taxon>Poaceae</taxon>
        <taxon>PACMAD clade</taxon>
        <taxon>Panicoideae</taxon>
        <taxon>Andropogonodae</taxon>
        <taxon>Andropogoneae</taxon>
        <taxon>Sorghinae</taxon>
        <taxon>Sorghum</taxon>
    </lineage>
</organism>
<dbReference type="OrthoDB" id="203821at2759"/>
<evidence type="ECO:0000259" key="10">
    <source>
        <dbReference type="Pfam" id="PF21193"/>
    </source>
</evidence>
<dbReference type="Pfam" id="PF21192">
    <property type="entry name" value="OB_NMD3"/>
    <property type="match status" value="1"/>
</dbReference>
<evidence type="ECO:0000313" key="11">
    <source>
        <dbReference type="EMBL" id="OQU88218.1"/>
    </source>
</evidence>
<dbReference type="GO" id="GO:0000055">
    <property type="term" value="P:ribosomal large subunit export from nucleus"/>
    <property type="evidence" value="ECO:0000318"/>
    <property type="project" value="GO_Central"/>
</dbReference>
<evidence type="ECO:0000256" key="4">
    <source>
        <dbReference type="ARBA" id="ARBA00022490"/>
    </source>
</evidence>